<evidence type="ECO:0000256" key="5">
    <source>
        <dbReference type="ARBA" id="ARBA00023242"/>
    </source>
</evidence>
<feature type="compositionally biased region" description="Low complexity" evidence="6">
    <location>
        <begin position="717"/>
        <end position="734"/>
    </location>
</feature>
<comment type="subcellular location">
    <subcellularLocation>
        <location evidence="1">Nucleus</location>
    </subcellularLocation>
</comment>
<feature type="compositionally biased region" description="Basic residues" evidence="6">
    <location>
        <begin position="294"/>
        <end position="304"/>
    </location>
</feature>
<dbReference type="Pfam" id="PF03343">
    <property type="entry name" value="SART-1"/>
    <property type="match status" value="1"/>
</dbReference>
<keyword evidence="8" id="KW-1185">Reference proteome</keyword>
<feature type="region of interest" description="Disordered" evidence="6">
    <location>
        <begin position="294"/>
        <end position="341"/>
    </location>
</feature>
<evidence type="ECO:0008006" key="9">
    <source>
        <dbReference type="Google" id="ProtNLM"/>
    </source>
</evidence>
<sequence length="734" mass="82111">MSSEAITLEETNRIRAELGLKPIGGVAQVGAEAEAEAVEDPDVVAARNFQERMDKEARERRERETREKIAKAKNQRALNAKLQGSTLGDAAPDEDAESMAAWVKKSKKMQKQRAREIALARQREAEQAERDRAVYDEDDLSGLKVAHDEDAFEEGQEVILTLKDNRILDGDAEDELQNVNLADVEAQRRARERKKKAKAQYTGYDDDEFEDGDAGVGKKKSVLAKYDDDDFIMNGAGGEGFRLGGRGERKRARVDKLDEGDETINLGVNKQLMNMDYTKNFDVSDYAAEDTTFKKKKKKVKRSTRKADVGEGETGIADGDGDGDGDVDMKPAQLNREIDDNLIDDDDLQMALARQRRQATKRPKIRPEDIASRVVASHQTEQENAPADEESAITFDDTSEFVRNVTLEALQVKREPRETRAASIPAGTATVVKQEPEEAKPVVVKIEREDEPLGGYDVEMAHAEGDDDEDEALAEMALRQGLSLEEMRIKMDAELRDSDNVKKEDDEFVTKPEPTVSGGVGGVLAMLRQQGALGSLSVQDAERERVQREKDLWLADHRRRMAKRELEKIKARGGPQKDQAQREWENKMREQQEAREALESYKSYKPDVDIKYTDEFGREMTPKEAWKSLSHKFHGKTSGRMKTEKRMQKLEDERKRMAMAMSDTPSGMIDAFNRRQEKTGEAFMTLSVGNRSYVPPAEDGNSIGSGPSGNRKKGQAGSNKGPKKSQPSGPKVLG</sequence>
<feature type="region of interest" description="Disordered" evidence="6">
    <location>
        <begin position="682"/>
        <end position="734"/>
    </location>
</feature>
<evidence type="ECO:0000256" key="3">
    <source>
        <dbReference type="ARBA" id="ARBA00022664"/>
    </source>
</evidence>
<reference evidence="7" key="1">
    <citation type="submission" date="2020-07" db="EMBL/GenBank/DDBJ databases">
        <title>Draft Genome Sequence of a Deep-Sea Yeast, Naganishia (Cryptococcus) liquefaciens strain N6.</title>
        <authorList>
            <person name="Han Y.W."/>
            <person name="Kajitani R."/>
            <person name="Morimoto H."/>
            <person name="Parhat M."/>
            <person name="Tsubouchi H."/>
            <person name="Bakenova O."/>
            <person name="Ogata M."/>
            <person name="Argunhan B."/>
            <person name="Aoki R."/>
            <person name="Kajiwara S."/>
            <person name="Itoh T."/>
            <person name="Iwasaki H."/>
        </authorList>
    </citation>
    <scope>NUCLEOTIDE SEQUENCE</scope>
    <source>
        <strain evidence="7">N6</strain>
    </source>
</reference>
<evidence type="ECO:0000256" key="6">
    <source>
        <dbReference type="SAM" id="MobiDB-lite"/>
    </source>
</evidence>
<feature type="compositionally biased region" description="Basic residues" evidence="6">
    <location>
        <begin position="354"/>
        <end position="364"/>
    </location>
</feature>
<feature type="region of interest" description="Disordered" evidence="6">
    <location>
        <begin position="566"/>
        <end position="592"/>
    </location>
</feature>
<feature type="compositionally biased region" description="Basic and acidic residues" evidence="6">
    <location>
        <begin position="434"/>
        <end position="448"/>
    </location>
</feature>
<dbReference type="InterPro" id="IPR005011">
    <property type="entry name" value="SNU66/SART1"/>
</dbReference>
<keyword evidence="3" id="KW-0507">mRNA processing</keyword>
<comment type="similarity">
    <text evidence="2">Belongs to the SNU66/SART1 family.</text>
</comment>
<proteinExistence type="inferred from homology"/>
<evidence type="ECO:0000256" key="2">
    <source>
        <dbReference type="ARBA" id="ARBA00006076"/>
    </source>
</evidence>
<dbReference type="GO" id="GO:0000481">
    <property type="term" value="P:maturation of 5S rRNA"/>
    <property type="evidence" value="ECO:0007669"/>
    <property type="project" value="TreeGrafter"/>
</dbReference>
<dbReference type="PANTHER" id="PTHR14152">
    <property type="entry name" value="SQUAMOUS CELL CARCINOMA ANTIGEN RECOGNISED BY CYTOTOXIC T LYMPHOCYTES"/>
    <property type="match status" value="1"/>
</dbReference>
<dbReference type="Pfam" id="PF19252">
    <property type="entry name" value="HIND"/>
    <property type="match status" value="1"/>
</dbReference>
<feature type="compositionally biased region" description="Basic and acidic residues" evidence="6">
    <location>
        <begin position="579"/>
        <end position="592"/>
    </location>
</feature>
<name>A0A8H3TQ81_9TREE</name>
<evidence type="ECO:0000313" key="8">
    <source>
        <dbReference type="Proteomes" id="UP000620104"/>
    </source>
</evidence>
<dbReference type="EMBL" id="BLZA01000009">
    <property type="protein sequence ID" value="GHJ84918.1"/>
    <property type="molecule type" value="Genomic_DNA"/>
</dbReference>
<feature type="region of interest" description="Disordered" evidence="6">
    <location>
        <begin position="185"/>
        <end position="210"/>
    </location>
</feature>
<dbReference type="GO" id="GO:0046540">
    <property type="term" value="C:U4/U6 x U5 tri-snRNP complex"/>
    <property type="evidence" value="ECO:0007669"/>
    <property type="project" value="InterPro"/>
</dbReference>
<dbReference type="OrthoDB" id="5583at2759"/>
<protein>
    <recommendedName>
        <fullName evidence="9">SART-1 family protein</fullName>
    </recommendedName>
</protein>
<feature type="region of interest" description="Disordered" evidence="6">
    <location>
        <begin position="414"/>
        <end position="456"/>
    </location>
</feature>
<comment type="caution">
    <text evidence="7">The sequence shown here is derived from an EMBL/GenBank/DDBJ whole genome shotgun (WGS) entry which is preliminary data.</text>
</comment>
<accession>A0A8H3TQ81</accession>
<dbReference type="InterPro" id="IPR045347">
    <property type="entry name" value="HIND"/>
</dbReference>
<dbReference type="AlphaFoldDB" id="A0A8H3TQ81"/>
<evidence type="ECO:0000256" key="1">
    <source>
        <dbReference type="ARBA" id="ARBA00004123"/>
    </source>
</evidence>
<organism evidence="7 8">
    <name type="scientific">Naganishia liquefaciens</name>
    <dbReference type="NCBI Taxonomy" id="104408"/>
    <lineage>
        <taxon>Eukaryota</taxon>
        <taxon>Fungi</taxon>
        <taxon>Dikarya</taxon>
        <taxon>Basidiomycota</taxon>
        <taxon>Agaricomycotina</taxon>
        <taxon>Tremellomycetes</taxon>
        <taxon>Filobasidiales</taxon>
        <taxon>Filobasidiaceae</taxon>
        <taxon>Naganishia</taxon>
    </lineage>
</organism>
<keyword evidence="5" id="KW-0539">Nucleus</keyword>
<feature type="compositionally biased region" description="Basic and acidic residues" evidence="6">
    <location>
        <begin position="495"/>
        <end position="510"/>
    </location>
</feature>
<dbReference type="GO" id="GO:0045292">
    <property type="term" value="P:mRNA cis splicing, via spliceosome"/>
    <property type="evidence" value="ECO:0007669"/>
    <property type="project" value="TreeGrafter"/>
</dbReference>
<dbReference type="Proteomes" id="UP000620104">
    <property type="component" value="Unassembled WGS sequence"/>
</dbReference>
<gene>
    <name evidence="7" type="ORF">NliqN6_1320</name>
</gene>
<evidence type="ECO:0000256" key="4">
    <source>
        <dbReference type="ARBA" id="ARBA00023187"/>
    </source>
</evidence>
<keyword evidence="4" id="KW-0508">mRNA splicing</keyword>
<feature type="region of interest" description="Disordered" evidence="6">
    <location>
        <begin position="354"/>
        <end position="396"/>
    </location>
</feature>
<dbReference type="PANTHER" id="PTHR14152:SF5">
    <property type="entry name" value="U4_U6.U5 TRI-SNRNP-ASSOCIATED PROTEIN 1"/>
    <property type="match status" value="1"/>
</dbReference>
<evidence type="ECO:0000313" key="7">
    <source>
        <dbReference type="EMBL" id="GHJ84918.1"/>
    </source>
</evidence>
<feature type="region of interest" description="Disordered" evidence="6">
    <location>
        <begin position="495"/>
        <end position="520"/>
    </location>
</feature>
<feature type="region of interest" description="Disordered" evidence="6">
    <location>
        <begin position="114"/>
        <end position="133"/>
    </location>
</feature>